<evidence type="ECO:0000313" key="3">
    <source>
        <dbReference type="EMBL" id="RBR24702.1"/>
    </source>
</evidence>
<dbReference type="GO" id="GO:0008270">
    <property type="term" value="F:zinc ion binding"/>
    <property type="evidence" value="ECO:0007669"/>
    <property type="project" value="InterPro"/>
</dbReference>
<evidence type="ECO:0000256" key="1">
    <source>
        <dbReference type="SAM" id="MobiDB-lite"/>
    </source>
</evidence>
<dbReference type="GeneID" id="41991920"/>
<dbReference type="InterPro" id="IPR024079">
    <property type="entry name" value="MetalloPept_cat_dom_sf"/>
</dbReference>
<accession>A0A366S6S1</accession>
<evidence type="ECO:0000313" key="4">
    <source>
        <dbReference type="Proteomes" id="UP000253153"/>
    </source>
</evidence>
<dbReference type="RefSeq" id="XP_031019293.1">
    <property type="nucleotide sequence ID" value="XM_031156624.1"/>
</dbReference>
<dbReference type="Proteomes" id="UP000253153">
    <property type="component" value="Unassembled WGS sequence"/>
</dbReference>
<comment type="caution">
    <text evidence="3">The sequence shown here is derived from an EMBL/GenBank/DDBJ whole genome shotgun (WGS) entry which is preliminary data.</text>
</comment>
<feature type="region of interest" description="Disordered" evidence="1">
    <location>
        <begin position="1"/>
        <end position="60"/>
    </location>
</feature>
<dbReference type="OrthoDB" id="291007at2759"/>
<feature type="compositionally biased region" description="Polar residues" evidence="1">
    <location>
        <begin position="1"/>
        <end position="19"/>
    </location>
</feature>
<protein>
    <recommendedName>
        <fullName evidence="2">Peptidase metallopeptidase domain-containing protein</fullName>
    </recommendedName>
</protein>
<dbReference type="Gene3D" id="3.40.390.10">
    <property type="entry name" value="Collagenase (Catalytic Domain)"/>
    <property type="match status" value="1"/>
</dbReference>
<feature type="domain" description="Peptidase metallopeptidase" evidence="2">
    <location>
        <begin position="102"/>
        <end position="256"/>
    </location>
</feature>
<proteinExistence type="predicted"/>
<dbReference type="PANTHER" id="PTHR10127">
    <property type="entry name" value="DISCOIDIN, CUB, EGF, LAMININ , AND ZINC METALLOPROTEASE DOMAIN CONTAINING"/>
    <property type="match status" value="1"/>
</dbReference>
<feature type="compositionally biased region" description="Polar residues" evidence="1">
    <location>
        <begin position="36"/>
        <end position="49"/>
    </location>
</feature>
<dbReference type="SUPFAM" id="SSF55486">
    <property type="entry name" value="Metalloproteases ('zincins'), catalytic domain"/>
    <property type="match status" value="1"/>
</dbReference>
<organism evidence="3 4">
    <name type="scientific">Fusarium coffeatum</name>
    <dbReference type="NCBI Taxonomy" id="231269"/>
    <lineage>
        <taxon>Eukaryota</taxon>
        <taxon>Fungi</taxon>
        <taxon>Dikarya</taxon>
        <taxon>Ascomycota</taxon>
        <taxon>Pezizomycotina</taxon>
        <taxon>Sordariomycetes</taxon>
        <taxon>Hypocreomycetidae</taxon>
        <taxon>Hypocreales</taxon>
        <taxon>Nectriaceae</taxon>
        <taxon>Fusarium</taxon>
        <taxon>Fusarium incarnatum-equiseti species complex</taxon>
    </lineage>
</organism>
<sequence>MMPGSSPVTNNGKENSDMGSDSSVVDSDVPDDVTAANESQNDPRTSFSVDGSAPGTWKQKACKDMVPRNFENKPLAGGKMMFNAGLNYAIGPDKVSTVFANEQNFWSGTPQVISYFFMGGSQLQHEKVTQAIEEWSWYANVTFKEAPSAGESNVRVTFDPNDGNWSYIGRQCNSIPATEATMNLAWLDKFSPITAKERSVILHEFGHALGLLHEHQSPDHGNKAVQNINAAFKLYEKTQGWTAEQISDHVINVYNKSDITNYAHVDIHSIMHYSQPKELTGLDVDIPFNGKLSDLDKAYMILQYPRKTMHPESAKAGWSIEKALKVIGAPTEVTDKILAFVEDKRDEFGEISTANIREVIKNWTRATHGLVVDGGQKLPPSRNAPPPTAGPSHAENADKPPTNSFIYQLYDKLSTLYCPGGGQYFALQFPTRFLDKDTFAYELKGQFSRFNKPIAVSEAEFNLTDDLYAPSPIKQQEKMRKWLLKETKLGNAAYIGETRSPIPGLNKGRANDLPQGMTRMDYSDSLMQAYLRDRQDWEERRDKMIFEASGQAATNPQVMENMTRRLAHLGALEEAKLSAKYADAVVRGYRHTVRGFLGHLDVKSVAESLQDAKDSFRQSALSSLYTASKVYPVAMQPTDWFQALDTGFTREELSQDPLLISAATTAY</sequence>
<dbReference type="PANTHER" id="PTHR10127:SF850">
    <property type="entry name" value="METALLOENDOPEPTIDASE"/>
    <property type="match status" value="1"/>
</dbReference>
<dbReference type="EMBL" id="QKXC01000052">
    <property type="protein sequence ID" value="RBR24702.1"/>
    <property type="molecule type" value="Genomic_DNA"/>
</dbReference>
<name>A0A366S6S1_9HYPO</name>
<dbReference type="GO" id="GO:0006508">
    <property type="term" value="P:proteolysis"/>
    <property type="evidence" value="ECO:0007669"/>
    <property type="project" value="InterPro"/>
</dbReference>
<dbReference type="AlphaFoldDB" id="A0A366S6S1"/>
<reference evidence="3 4" key="1">
    <citation type="submission" date="2018-06" db="EMBL/GenBank/DDBJ databases">
        <title>Fusarium incarnatum-equiseti species complex species 28.</title>
        <authorList>
            <person name="Gardiner D.M."/>
        </authorList>
    </citation>
    <scope>NUCLEOTIDE SEQUENCE [LARGE SCALE GENOMIC DNA]</scope>
    <source>
        <strain evidence="3 4">FIESC_28</strain>
    </source>
</reference>
<gene>
    <name evidence="3" type="ORF">FIESC28_02475</name>
</gene>
<keyword evidence="4" id="KW-1185">Reference proteome</keyword>
<evidence type="ECO:0000259" key="2">
    <source>
        <dbReference type="SMART" id="SM00235"/>
    </source>
</evidence>
<dbReference type="InterPro" id="IPR001506">
    <property type="entry name" value="Peptidase_M12A"/>
</dbReference>
<dbReference type="GO" id="GO:0004222">
    <property type="term" value="F:metalloendopeptidase activity"/>
    <property type="evidence" value="ECO:0007669"/>
    <property type="project" value="InterPro"/>
</dbReference>
<dbReference type="Pfam" id="PF01400">
    <property type="entry name" value="Astacin"/>
    <property type="match status" value="1"/>
</dbReference>
<feature type="region of interest" description="Disordered" evidence="1">
    <location>
        <begin position="372"/>
        <end position="400"/>
    </location>
</feature>
<dbReference type="InterPro" id="IPR006026">
    <property type="entry name" value="Peptidase_Metallo"/>
</dbReference>
<dbReference type="SMART" id="SM00235">
    <property type="entry name" value="ZnMc"/>
    <property type="match status" value="1"/>
</dbReference>